<dbReference type="Pfam" id="PF00078">
    <property type="entry name" value="RVT_1"/>
    <property type="match status" value="1"/>
</dbReference>
<dbReference type="Proteomes" id="UP000054495">
    <property type="component" value="Unassembled WGS sequence"/>
</dbReference>
<feature type="region of interest" description="Disordered" evidence="1">
    <location>
        <begin position="1204"/>
        <end position="1258"/>
    </location>
</feature>
<dbReference type="GO" id="GO:0000729">
    <property type="term" value="P:DNA double-strand break processing"/>
    <property type="evidence" value="ECO:0007669"/>
    <property type="project" value="TreeGrafter"/>
</dbReference>
<proteinExistence type="predicted"/>
<dbReference type="GO" id="GO:0035861">
    <property type="term" value="C:site of double-strand break"/>
    <property type="evidence" value="ECO:0007669"/>
    <property type="project" value="TreeGrafter"/>
</dbReference>
<dbReference type="Gene3D" id="3.30.420.10">
    <property type="entry name" value="Ribonuclease H-like superfamily/Ribonuclease H"/>
    <property type="match status" value="1"/>
</dbReference>
<feature type="region of interest" description="Disordered" evidence="1">
    <location>
        <begin position="826"/>
        <end position="913"/>
    </location>
</feature>
<feature type="domain" description="Reverse transcriptase" evidence="2">
    <location>
        <begin position="173"/>
        <end position="416"/>
    </location>
</feature>
<organism evidence="3 4">
    <name type="scientific">Ancylostoma ceylanicum</name>
    <dbReference type="NCBI Taxonomy" id="53326"/>
    <lineage>
        <taxon>Eukaryota</taxon>
        <taxon>Metazoa</taxon>
        <taxon>Ecdysozoa</taxon>
        <taxon>Nematoda</taxon>
        <taxon>Chromadorea</taxon>
        <taxon>Rhabditida</taxon>
        <taxon>Rhabditina</taxon>
        <taxon>Rhabditomorpha</taxon>
        <taxon>Strongyloidea</taxon>
        <taxon>Ancylostomatidae</taxon>
        <taxon>Ancylostomatinae</taxon>
        <taxon>Ancylostoma</taxon>
    </lineage>
</organism>
<dbReference type="InterPro" id="IPR052709">
    <property type="entry name" value="Transposase-MT_Hybrid"/>
</dbReference>
<dbReference type="GO" id="GO:0042800">
    <property type="term" value="F:histone H3K4 methyltransferase activity"/>
    <property type="evidence" value="ECO:0007669"/>
    <property type="project" value="TreeGrafter"/>
</dbReference>
<feature type="region of interest" description="Disordered" evidence="1">
    <location>
        <begin position="1271"/>
        <end position="1296"/>
    </location>
</feature>
<dbReference type="GO" id="GO:0015074">
    <property type="term" value="P:DNA integration"/>
    <property type="evidence" value="ECO:0007669"/>
    <property type="project" value="TreeGrafter"/>
</dbReference>
<dbReference type="InterPro" id="IPR043502">
    <property type="entry name" value="DNA/RNA_pol_sf"/>
</dbReference>
<keyword evidence="4" id="KW-1185">Reference proteome</keyword>
<dbReference type="GO" id="GO:0046975">
    <property type="term" value="F:histone H3K36 methyltransferase activity"/>
    <property type="evidence" value="ECO:0007669"/>
    <property type="project" value="TreeGrafter"/>
</dbReference>
<feature type="compositionally biased region" description="Polar residues" evidence="1">
    <location>
        <begin position="619"/>
        <end position="632"/>
    </location>
</feature>
<dbReference type="GO" id="GO:0044774">
    <property type="term" value="P:mitotic DNA integrity checkpoint signaling"/>
    <property type="evidence" value="ECO:0007669"/>
    <property type="project" value="TreeGrafter"/>
</dbReference>
<feature type="compositionally biased region" description="Acidic residues" evidence="1">
    <location>
        <begin position="664"/>
        <end position="675"/>
    </location>
</feature>
<feature type="compositionally biased region" description="Polar residues" evidence="1">
    <location>
        <begin position="842"/>
        <end position="851"/>
    </location>
</feature>
<protein>
    <recommendedName>
        <fullName evidence="2">Reverse transcriptase domain-containing protein</fullName>
    </recommendedName>
</protein>
<reference evidence="3 4" key="1">
    <citation type="submission" date="2013-05" db="EMBL/GenBank/DDBJ databases">
        <title>Draft genome of the parasitic nematode Anyclostoma ceylanicum.</title>
        <authorList>
            <person name="Mitreva M."/>
        </authorList>
    </citation>
    <scope>NUCLEOTIDE SEQUENCE [LARGE SCALE GENOMIC DNA]</scope>
</reference>
<evidence type="ECO:0000259" key="2">
    <source>
        <dbReference type="PROSITE" id="PS50878"/>
    </source>
</evidence>
<feature type="region of interest" description="Disordered" evidence="1">
    <location>
        <begin position="1145"/>
        <end position="1191"/>
    </location>
</feature>
<accession>A0A0D6L8Q7</accession>
<evidence type="ECO:0000256" key="1">
    <source>
        <dbReference type="SAM" id="MobiDB-lite"/>
    </source>
</evidence>
<feature type="compositionally biased region" description="Basic and acidic residues" evidence="1">
    <location>
        <begin position="642"/>
        <end position="655"/>
    </location>
</feature>
<dbReference type="InterPro" id="IPR001888">
    <property type="entry name" value="Transposase_1"/>
</dbReference>
<dbReference type="GO" id="GO:0031297">
    <property type="term" value="P:replication fork processing"/>
    <property type="evidence" value="ECO:0007669"/>
    <property type="project" value="TreeGrafter"/>
</dbReference>
<feature type="region of interest" description="Disordered" evidence="1">
    <location>
        <begin position="443"/>
        <end position="484"/>
    </location>
</feature>
<dbReference type="CDD" id="cd01650">
    <property type="entry name" value="RT_nLTR_like"/>
    <property type="match status" value="1"/>
</dbReference>
<dbReference type="PANTHER" id="PTHR46060">
    <property type="entry name" value="MARINER MOS1 TRANSPOSASE-LIKE PROTEIN"/>
    <property type="match status" value="1"/>
</dbReference>
<gene>
    <name evidence="3" type="ORF">ANCCEY_12668</name>
</gene>
<dbReference type="GO" id="GO:0044547">
    <property type="term" value="F:DNA topoisomerase binding"/>
    <property type="evidence" value="ECO:0007669"/>
    <property type="project" value="TreeGrafter"/>
</dbReference>
<dbReference type="GO" id="GO:0000793">
    <property type="term" value="C:condensed chromosome"/>
    <property type="evidence" value="ECO:0007669"/>
    <property type="project" value="TreeGrafter"/>
</dbReference>
<dbReference type="GO" id="GO:0005634">
    <property type="term" value="C:nucleus"/>
    <property type="evidence" value="ECO:0007669"/>
    <property type="project" value="TreeGrafter"/>
</dbReference>
<dbReference type="Pfam" id="PF01359">
    <property type="entry name" value="Transposase_1"/>
    <property type="match status" value="1"/>
</dbReference>
<dbReference type="SUPFAM" id="SSF56672">
    <property type="entry name" value="DNA/RNA polymerases"/>
    <property type="match status" value="1"/>
</dbReference>
<evidence type="ECO:0000313" key="4">
    <source>
        <dbReference type="Proteomes" id="UP000054495"/>
    </source>
</evidence>
<dbReference type="GO" id="GO:0006303">
    <property type="term" value="P:double-strand break repair via nonhomologous end joining"/>
    <property type="evidence" value="ECO:0007669"/>
    <property type="project" value="TreeGrafter"/>
</dbReference>
<sequence length="1569" mass="177687">MVDDVNEDYTCLIRTIIKIRNECRAEAPNHASRRISSSTRALVEKRRHMDRQGNHVEYAVLNRLCRQRLAEDHANFVRSRLLHAAHRKRSLKMEKRALAEHRLSIPCLKAPDGSRCSSRPEMENIMANFYTALYKSDSGQTAVLSSGEEVPPFLTSEACGPTLYTALARRFFLYLAKCEVPAAWKQSSTILLFKKGDKEDLENYRPITLLPVLYKVFTRCIMTRIRRTLDEVQPVEQAGFRRKSSTLDHIITCCRLIEVAREYQEPLVLTFIDYKKASDSVEPTKVWKALEEQGVRRGYTTVFRPFLNDIEVSVEKGVRQGDPASPNLFSACLESVIRNCDWSTFGVLIDGERLNHLHFADDIVLITRSPNDASEVLRRLDEEGSKASLAINKSKTKDMRSAFSSRQPVFLQGVPLEDGSEYVYPGRLLNMKNDIKPEIARRGRAEKHSTQMPPSKAVEEGHSSPEQISTETLLDESPSPATTSEKPLFCSFCERQFPESKLREVSYNPEQSLILLSCLVMDNTIKGYVAASIWKEINGVNKLICKQHYVQAAWSIGEEVRRMWSKYPVNGLQQVPADIQGNLLKRIQTFAKMFDKDTKLSLKDLWSFYDLCQSFYASGSRGRSNSQITVENSESSQSEVKLSSKETHEVPDGAAKEQSSSWSEVDDSSSDDTINEEVPKKRTPHNVICKICHNICPDGQIRGSSRHRDFNIVLLSCLVLCGEIDIEQAKESYLQTLMTRKRFCQQHFVQAVKYLWREVYWISKKRPTPDFQHIPYKARHSIMTSIQKCSAIIDKSVQVSVASVRRFYTDCYGKYHSTRDWKEIDKKIPNSRAPPQAVRTVTGASRVSTAKSLGHGIKRPGSHLGEGSMEGSSQAKKSASVGAATRSQTTGTSVGGSSTSRDDGRASCSQNDSVIISSEDNDADIKISEFTVGSEQNDEKDVTSFLLNKYIPTTTYTKEPTASDLLKTETCNLCDVIGPAIDFIAASVEPQHNIVLLSFLIMQNLVEIGRAVDFYNRVQSTPTVLCKSHYIKAATRLAKDIKKGWKSWAPGSSEETLAQLDYALSMIVLYRDLIDAKLDLQRSHIKKFFDECLEKFWMKNRWTPYKLQGGLRLERAMKSKPHVVSSALHEDHTYNTSIHRELCKQKKKKAVAVKQPSSKARGPTEGTVDPSSADDCPPLFDTEKDEKPPFSEGISAADLIEQVEHKEENSPEGSSSENDQGNSTTDPRENSDIQSSAVQMDEKDPRISQADDNLPSTSTELFLNANPEIKEEVEDEDEIVEEPVRQNRSPRRSEESIIRSLMEADPTKSISELARELKISSKAVVSYLHNSGSSAEKEVERWVPDERTLQCRVEVCSSLLLRNIRDPFLDRIVVYGEKWIYFENRKRATVWLDDAVPICSESTGGQPGEKVLLTMWWTSIGVIHYHIVPGGKPMSEDKFPRQITNMYKKLELKQPNLVSELDVKGLFLLCDNPRPYTSLKSTLKLHQYRFEVLPHPPQSPDLLPSNYHVFRHLNCDLAGRNFYYEAEVERAFLSFVASRKREFFTDGLTELALRWRKCVSSNGGYFNKS</sequence>
<dbReference type="PANTHER" id="PTHR46060:SF2">
    <property type="entry name" value="HISTONE-LYSINE N-METHYLTRANSFERASE SETMAR"/>
    <property type="match status" value="1"/>
</dbReference>
<dbReference type="EMBL" id="KE125472">
    <property type="protein sequence ID" value="EPB68240.1"/>
    <property type="molecule type" value="Genomic_DNA"/>
</dbReference>
<dbReference type="InterPro" id="IPR036397">
    <property type="entry name" value="RNaseH_sf"/>
</dbReference>
<evidence type="ECO:0000313" key="3">
    <source>
        <dbReference type="EMBL" id="EPB68240.1"/>
    </source>
</evidence>
<dbReference type="InterPro" id="IPR000477">
    <property type="entry name" value="RT_dom"/>
</dbReference>
<dbReference type="GO" id="GO:0003697">
    <property type="term" value="F:single-stranded DNA binding"/>
    <property type="evidence" value="ECO:0007669"/>
    <property type="project" value="TreeGrafter"/>
</dbReference>
<name>A0A0D6L8Q7_9BILA</name>
<dbReference type="GO" id="GO:0000014">
    <property type="term" value="F:single-stranded DNA endodeoxyribonuclease activity"/>
    <property type="evidence" value="ECO:0007669"/>
    <property type="project" value="TreeGrafter"/>
</dbReference>
<dbReference type="PROSITE" id="PS50878">
    <property type="entry name" value="RT_POL"/>
    <property type="match status" value="1"/>
</dbReference>
<feature type="compositionally biased region" description="Low complexity" evidence="1">
    <location>
        <begin position="885"/>
        <end position="899"/>
    </location>
</feature>
<dbReference type="GO" id="GO:0003690">
    <property type="term" value="F:double-stranded DNA binding"/>
    <property type="evidence" value="ECO:0007669"/>
    <property type="project" value="TreeGrafter"/>
</dbReference>
<feature type="region of interest" description="Disordered" evidence="1">
    <location>
        <begin position="619"/>
        <end position="679"/>
    </location>
</feature>
<feature type="compositionally biased region" description="Acidic residues" evidence="1">
    <location>
        <begin position="1271"/>
        <end position="1281"/>
    </location>
</feature>